<evidence type="ECO:0000313" key="3">
    <source>
        <dbReference type="Proteomes" id="UP000694387"/>
    </source>
</evidence>
<dbReference type="GeneTree" id="ENSGT00990000204044"/>
<reference evidence="2" key="2">
    <citation type="submission" date="2025-08" db="UniProtKB">
        <authorList>
            <consortium name="Ensembl"/>
        </authorList>
    </citation>
    <scope>IDENTIFICATION</scope>
</reference>
<keyword evidence="3" id="KW-1185">Reference proteome</keyword>
<accession>A0A8C4L963</accession>
<dbReference type="Proteomes" id="UP000694387">
    <property type="component" value="Chromosome 26"/>
</dbReference>
<dbReference type="AlphaFoldDB" id="A0A8C4L963"/>
<organism evidence="2 3">
    <name type="scientific">Equus asinus</name>
    <name type="common">Donkey</name>
    <name type="synonym">Equus africanus asinus</name>
    <dbReference type="NCBI Taxonomy" id="9793"/>
    <lineage>
        <taxon>Eukaryota</taxon>
        <taxon>Metazoa</taxon>
        <taxon>Chordata</taxon>
        <taxon>Craniata</taxon>
        <taxon>Vertebrata</taxon>
        <taxon>Euteleostomi</taxon>
        <taxon>Mammalia</taxon>
        <taxon>Eutheria</taxon>
        <taxon>Laurasiatheria</taxon>
        <taxon>Perissodactyla</taxon>
        <taxon>Equidae</taxon>
        <taxon>Equus</taxon>
    </lineage>
</organism>
<evidence type="ECO:0000256" key="1">
    <source>
        <dbReference type="SAM" id="MobiDB-lite"/>
    </source>
</evidence>
<sequence>MSLTRTGPGPVWAKAGEMVTVSLGLFPHVPSLGLEPCKDLRWPGLGLWASVSPFCNRLGLSLGPMLTDSTSISVIFQKAFQKCTSRFCVIRSNSAPRSSGSMAKRPLCSPKDTSPMEMVCRNGRMAGVNCGEMPLRHPVPRRGRGASRSEGQRRGGGMAQSFSKHLVSSHCVPGTALVPSWC</sequence>
<dbReference type="Ensembl" id="ENSEAST00005009516.2">
    <property type="protein sequence ID" value="ENSEASP00005008736.2"/>
    <property type="gene ID" value="ENSEASG00005006264.2"/>
</dbReference>
<reference evidence="2 3" key="1">
    <citation type="journal article" date="2020" name="Nat. Commun.">
        <title>Donkey genomes provide new insights into domestication and selection for coat color.</title>
        <authorList>
            <person name="Wang"/>
            <person name="C."/>
            <person name="Li"/>
            <person name="H."/>
            <person name="Guo"/>
            <person name="Y."/>
            <person name="Huang"/>
            <person name="J."/>
            <person name="Sun"/>
            <person name="Y."/>
            <person name="Min"/>
            <person name="J."/>
            <person name="Wang"/>
            <person name="J."/>
            <person name="Fang"/>
            <person name="X."/>
            <person name="Zhao"/>
            <person name="Z."/>
            <person name="Wang"/>
            <person name="S."/>
            <person name="Zhang"/>
            <person name="Y."/>
            <person name="Liu"/>
            <person name="Q."/>
            <person name="Jiang"/>
            <person name="Q."/>
            <person name="Wang"/>
            <person name="X."/>
            <person name="Guo"/>
            <person name="Y."/>
            <person name="Yang"/>
            <person name="C."/>
            <person name="Wang"/>
            <person name="Y."/>
            <person name="Tian"/>
            <person name="F."/>
            <person name="Zhuang"/>
            <person name="G."/>
            <person name="Fan"/>
            <person name="Y."/>
            <person name="Gao"/>
            <person name="Q."/>
            <person name="Li"/>
            <person name="Y."/>
            <person name="Ju"/>
            <person name="Z."/>
            <person name="Li"/>
            <person name="J."/>
            <person name="Li"/>
            <person name="R."/>
            <person name="Hou"/>
            <person name="M."/>
            <person name="Yang"/>
            <person name="G."/>
            <person name="Liu"/>
            <person name="G."/>
            <person name="Liu"/>
            <person name="W."/>
            <person name="Guo"/>
            <person name="J."/>
            <person name="Pan"/>
            <person name="S."/>
            <person name="Fan"/>
            <person name="G."/>
            <person name="Zhang"/>
            <person name="W."/>
            <person name="Zhang"/>
            <person name="R."/>
            <person name="Yu"/>
            <person name="J."/>
            <person name="Zhang"/>
            <person name="X."/>
            <person name="Yin"/>
            <person name="Q."/>
            <person name="Ji"/>
            <person name="C."/>
            <person name="Jin"/>
            <person name="Y."/>
            <person name="Yue"/>
            <person name="G."/>
            <person name="Liu"/>
            <person name="M."/>
            <person name="Xu"/>
            <person name="J."/>
            <person name="Liu"/>
            <person name="S."/>
            <person name="Jordana"/>
            <person name="J."/>
            <person name="Noce"/>
            <person name="A."/>
            <person name="Amills"/>
            <person name="M."/>
            <person name="Wu"/>
            <person name="D.D."/>
            <person name="Li"/>
            <person name="S."/>
            <person name="Zhou"/>
            <person name="X. and Zhong"/>
            <person name="J."/>
        </authorList>
    </citation>
    <scope>NUCLEOTIDE SEQUENCE [LARGE SCALE GENOMIC DNA]</scope>
</reference>
<evidence type="ECO:0000313" key="2">
    <source>
        <dbReference type="Ensembl" id="ENSEASP00005008736.2"/>
    </source>
</evidence>
<proteinExistence type="predicted"/>
<feature type="region of interest" description="Disordered" evidence="1">
    <location>
        <begin position="131"/>
        <end position="159"/>
    </location>
</feature>
<name>A0A8C4L963_EQUAS</name>
<reference evidence="2" key="3">
    <citation type="submission" date="2025-09" db="UniProtKB">
        <authorList>
            <consortium name="Ensembl"/>
        </authorList>
    </citation>
    <scope>IDENTIFICATION</scope>
</reference>
<protein>
    <submittedName>
        <fullName evidence="2">Uncharacterized protein</fullName>
    </submittedName>
</protein>